<dbReference type="Pfam" id="PF00221">
    <property type="entry name" value="Lyase_aromatic"/>
    <property type="match status" value="1"/>
</dbReference>
<dbReference type="EMBL" id="VCKW01000073">
    <property type="protein sequence ID" value="TMR00619.1"/>
    <property type="molecule type" value="Genomic_DNA"/>
</dbReference>
<dbReference type="Gene3D" id="1.20.200.10">
    <property type="entry name" value="Fumarase/aspartase (Central domain)"/>
    <property type="match status" value="1"/>
</dbReference>
<gene>
    <name evidence="2" type="ORF">ETD83_16345</name>
</gene>
<dbReference type="OrthoDB" id="3477852at2"/>
<dbReference type="SUPFAM" id="SSF48557">
    <property type="entry name" value="L-aspartase-like"/>
    <property type="match status" value="1"/>
</dbReference>
<name>A0A5C4JBD5_9ACTN</name>
<dbReference type="AlphaFoldDB" id="A0A5C4JBD5"/>
<dbReference type="RefSeq" id="WP_138645987.1">
    <property type="nucleotide sequence ID" value="NZ_VCKW01000073.1"/>
</dbReference>
<dbReference type="InterPro" id="IPR001106">
    <property type="entry name" value="Aromatic_Lyase"/>
</dbReference>
<accession>A0A5C4JBD5</accession>
<proteinExistence type="predicted"/>
<dbReference type="PANTHER" id="PTHR10362">
    <property type="entry name" value="HISTIDINE AMMONIA-LYASE"/>
    <property type="match status" value="1"/>
</dbReference>
<dbReference type="InterPro" id="IPR008948">
    <property type="entry name" value="L-Aspartase-like"/>
</dbReference>
<sequence>MPAKRGQHQVRAAPHILASLRQNLNHAEKVLTPEMNASTSNPLVFRKEDGQVEFVMGGNWDGAVLGHSLDALNAGLVDAGVLSQELSARLLSSRWSYGLPANLAGGKVGLNSGMVQLQTVATALVPEMQVRAFPSGTLSRPAKDGQEDHNTMAMASARNLRANQARLDTVLAVQYIMSAQGVDLVARGIDDGAADPRLGAGTRRIHAVIRGAIAELQDDRNLTPDLEKMVRMVNGQGGEGLLQAVRGGARR</sequence>
<protein>
    <submittedName>
        <fullName evidence="2">Aromatic amino acid lyase</fullName>
    </submittedName>
</protein>
<evidence type="ECO:0000313" key="3">
    <source>
        <dbReference type="Proteomes" id="UP000309174"/>
    </source>
</evidence>
<dbReference type="Proteomes" id="UP000309174">
    <property type="component" value="Unassembled WGS sequence"/>
</dbReference>
<keyword evidence="3" id="KW-1185">Reference proteome</keyword>
<dbReference type="GO" id="GO:0016841">
    <property type="term" value="F:ammonia-lyase activity"/>
    <property type="evidence" value="ECO:0007669"/>
    <property type="project" value="UniProtKB-ARBA"/>
</dbReference>
<reference evidence="2 3" key="1">
    <citation type="submission" date="2019-05" db="EMBL/GenBank/DDBJ databases">
        <title>Draft genome sequence of Actinomadura sp. 14C53.</title>
        <authorList>
            <person name="Saricaoglu S."/>
            <person name="Isik K."/>
        </authorList>
    </citation>
    <scope>NUCLEOTIDE SEQUENCE [LARGE SCALE GENOMIC DNA]</scope>
    <source>
        <strain evidence="2 3">14C53</strain>
    </source>
</reference>
<evidence type="ECO:0000313" key="2">
    <source>
        <dbReference type="EMBL" id="TMR00619.1"/>
    </source>
</evidence>
<keyword evidence="1 2" id="KW-0456">Lyase</keyword>
<comment type="caution">
    <text evidence="2">The sequence shown here is derived from an EMBL/GenBank/DDBJ whole genome shotgun (WGS) entry which is preliminary data.</text>
</comment>
<evidence type="ECO:0000256" key="1">
    <source>
        <dbReference type="ARBA" id="ARBA00023239"/>
    </source>
</evidence>
<organism evidence="2 3">
    <name type="scientific">Actinomadura soli</name>
    <dbReference type="NCBI Taxonomy" id="2508997"/>
    <lineage>
        <taxon>Bacteria</taxon>
        <taxon>Bacillati</taxon>
        <taxon>Actinomycetota</taxon>
        <taxon>Actinomycetes</taxon>
        <taxon>Streptosporangiales</taxon>
        <taxon>Thermomonosporaceae</taxon>
        <taxon>Actinomadura</taxon>
    </lineage>
</organism>